<dbReference type="Proteomes" id="UP001165289">
    <property type="component" value="Unassembled WGS sequence"/>
</dbReference>
<name>A0AAV7K270_9METZ</name>
<evidence type="ECO:0000256" key="1">
    <source>
        <dbReference type="SAM" id="Coils"/>
    </source>
</evidence>
<comment type="caution">
    <text evidence="2">The sequence shown here is derived from an EMBL/GenBank/DDBJ whole genome shotgun (WGS) entry which is preliminary data.</text>
</comment>
<evidence type="ECO:0000313" key="2">
    <source>
        <dbReference type="EMBL" id="KAI6655028.1"/>
    </source>
</evidence>
<keyword evidence="1" id="KW-0175">Coiled coil</keyword>
<feature type="coiled-coil region" evidence="1">
    <location>
        <begin position="69"/>
        <end position="96"/>
    </location>
</feature>
<dbReference type="EMBL" id="JAKMXF010000210">
    <property type="protein sequence ID" value="KAI6655028.1"/>
    <property type="molecule type" value="Genomic_DNA"/>
</dbReference>
<evidence type="ECO:0000313" key="3">
    <source>
        <dbReference type="Proteomes" id="UP001165289"/>
    </source>
</evidence>
<protein>
    <submittedName>
        <fullName evidence="2">Uncharacterized protein</fullName>
    </submittedName>
</protein>
<gene>
    <name evidence="2" type="ORF">LOD99_2317</name>
</gene>
<proteinExistence type="predicted"/>
<keyword evidence="3" id="KW-1185">Reference proteome</keyword>
<accession>A0AAV7K270</accession>
<sequence>MGRFVLKNLLSSVGLDHNQVVGMKANDLQSHLAENGLDREAILSIKRLRKRERIKRKSGREADILISNVIDLKVIKSNLESEKEFLQREIQFYLTHLHFEKYNM</sequence>
<organism evidence="2 3">
    <name type="scientific">Oopsacas minuta</name>
    <dbReference type="NCBI Taxonomy" id="111878"/>
    <lineage>
        <taxon>Eukaryota</taxon>
        <taxon>Metazoa</taxon>
        <taxon>Porifera</taxon>
        <taxon>Hexactinellida</taxon>
        <taxon>Hexasterophora</taxon>
        <taxon>Lyssacinosida</taxon>
        <taxon>Leucopsacidae</taxon>
        <taxon>Oopsacas</taxon>
    </lineage>
</organism>
<dbReference type="AlphaFoldDB" id="A0AAV7K270"/>
<reference evidence="2 3" key="1">
    <citation type="journal article" date="2023" name="BMC Biol.">
        <title>The compact genome of the sponge Oopsacas minuta (Hexactinellida) is lacking key metazoan core genes.</title>
        <authorList>
            <person name="Santini S."/>
            <person name="Schenkelaars Q."/>
            <person name="Jourda C."/>
            <person name="Duchesne M."/>
            <person name="Belahbib H."/>
            <person name="Rocher C."/>
            <person name="Selva M."/>
            <person name="Riesgo A."/>
            <person name="Vervoort M."/>
            <person name="Leys S.P."/>
            <person name="Kodjabachian L."/>
            <person name="Le Bivic A."/>
            <person name="Borchiellini C."/>
            <person name="Claverie J.M."/>
            <person name="Renard E."/>
        </authorList>
    </citation>
    <scope>NUCLEOTIDE SEQUENCE [LARGE SCALE GENOMIC DNA]</scope>
    <source>
        <strain evidence="2">SPO-2</strain>
    </source>
</reference>